<dbReference type="PANTHER" id="PTHR12677">
    <property type="entry name" value="GOLGI APPARATUS MEMBRANE PROTEIN TVP38-RELATED"/>
    <property type="match status" value="1"/>
</dbReference>
<dbReference type="Proteomes" id="UP001491310">
    <property type="component" value="Unassembled WGS sequence"/>
</dbReference>
<proteinExistence type="predicted"/>
<comment type="caution">
    <text evidence="8">The sequence shown here is derived from an EMBL/GenBank/DDBJ whole genome shotgun (WGS) entry which is preliminary data.</text>
</comment>
<dbReference type="EMBL" id="JALJOT010000010">
    <property type="protein sequence ID" value="KAK9906783.1"/>
    <property type="molecule type" value="Genomic_DNA"/>
</dbReference>
<keyword evidence="3 6" id="KW-0812">Transmembrane</keyword>
<evidence type="ECO:0000256" key="2">
    <source>
        <dbReference type="ARBA" id="ARBA00022475"/>
    </source>
</evidence>
<dbReference type="PANTHER" id="PTHR12677:SF59">
    <property type="entry name" value="GOLGI APPARATUS MEMBRANE PROTEIN TVP38-RELATED"/>
    <property type="match status" value="1"/>
</dbReference>
<feature type="transmembrane region" description="Helical" evidence="6">
    <location>
        <begin position="55"/>
        <end position="79"/>
    </location>
</feature>
<evidence type="ECO:0000256" key="6">
    <source>
        <dbReference type="SAM" id="Phobius"/>
    </source>
</evidence>
<feature type="transmembrane region" description="Helical" evidence="6">
    <location>
        <begin position="161"/>
        <end position="182"/>
    </location>
</feature>
<dbReference type="InterPro" id="IPR015414">
    <property type="entry name" value="TMEM64"/>
</dbReference>
<evidence type="ECO:0000256" key="5">
    <source>
        <dbReference type="ARBA" id="ARBA00023136"/>
    </source>
</evidence>
<organism evidence="8 9">
    <name type="scientific">Coccomyxa subellipsoidea</name>
    <dbReference type="NCBI Taxonomy" id="248742"/>
    <lineage>
        <taxon>Eukaryota</taxon>
        <taxon>Viridiplantae</taxon>
        <taxon>Chlorophyta</taxon>
        <taxon>core chlorophytes</taxon>
        <taxon>Trebouxiophyceae</taxon>
        <taxon>Trebouxiophyceae incertae sedis</taxon>
        <taxon>Coccomyxaceae</taxon>
        <taxon>Coccomyxa</taxon>
    </lineage>
</organism>
<evidence type="ECO:0000313" key="8">
    <source>
        <dbReference type="EMBL" id="KAK9906783.1"/>
    </source>
</evidence>
<evidence type="ECO:0000256" key="1">
    <source>
        <dbReference type="ARBA" id="ARBA00004651"/>
    </source>
</evidence>
<evidence type="ECO:0000313" key="9">
    <source>
        <dbReference type="Proteomes" id="UP001491310"/>
    </source>
</evidence>
<feature type="transmembrane region" description="Helical" evidence="6">
    <location>
        <begin position="202"/>
        <end position="226"/>
    </location>
</feature>
<accession>A0ABR2YJR1</accession>
<keyword evidence="4 6" id="KW-1133">Transmembrane helix</keyword>
<evidence type="ECO:0000256" key="4">
    <source>
        <dbReference type="ARBA" id="ARBA00022989"/>
    </source>
</evidence>
<feature type="transmembrane region" description="Helical" evidence="6">
    <location>
        <begin position="86"/>
        <end position="107"/>
    </location>
</feature>
<reference evidence="8 9" key="1">
    <citation type="journal article" date="2024" name="Nat. Commun.">
        <title>Phylogenomics reveals the evolutionary origins of lichenization in chlorophyte algae.</title>
        <authorList>
            <person name="Puginier C."/>
            <person name="Libourel C."/>
            <person name="Otte J."/>
            <person name="Skaloud P."/>
            <person name="Haon M."/>
            <person name="Grisel S."/>
            <person name="Petersen M."/>
            <person name="Berrin J.G."/>
            <person name="Delaux P.M."/>
            <person name="Dal Grande F."/>
            <person name="Keller J."/>
        </authorList>
    </citation>
    <scope>NUCLEOTIDE SEQUENCE [LARGE SCALE GENOMIC DNA]</scope>
    <source>
        <strain evidence="8 9">SAG 216-7</strain>
    </source>
</reference>
<gene>
    <name evidence="8" type="ORF">WJX75_007952</name>
</gene>
<keyword evidence="5 6" id="KW-0472">Membrane</keyword>
<feature type="domain" description="VTT" evidence="7">
    <location>
        <begin position="66"/>
        <end position="184"/>
    </location>
</feature>
<dbReference type="Pfam" id="PF09335">
    <property type="entry name" value="VTT_dom"/>
    <property type="match status" value="1"/>
</dbReference>
<evidence type="ECO:0000256" key="3">
    <source>
        <dbReference type="ARBA" id="ARBA00022692"/>
    </source>
</evidence>
<protein>
    <recommendedName>
        <fullName evidence="7">VTT domain-containing protein</fullName>
    </recommendedName>
</protein>
<keyword evidence="2" id="KW-1003">Cell membrane</keyword>
<name>A0ABR2YJR1_9CHLO</name>
<sequence length="269" mass="28957">MALSNVSRNTLRVTGILAFVALVLVATLVLRVQDHIGDILDWIEGHKVAGSLSFVGFYALFTVLPVPAAVMSLAAGAIFKLPLGSLLVWVGAVLGEIGCFIIGRLILRDWVASLAKKYDIWQAVDAAVEEEGWKMVVLLRLSPVIPFALLNYMLSLTAISFFDYTWASAVGIIPGVLAYVYIGSLANDVGEIMSGHTGVSPTVTIVSAVLSGVFIIAAFVIITLYAKRAVSRRLEQERLRDGELGSDADLVAREDGVTEHLIQQPPHQA</sequence>
<evidence type="ECO:0000259" key="7">
    <source>
        <dbReference type="Pfam" id="PF09335"/>
    </source>
</evidence>
<keyword evidence="9" id="KW-1185">Reference proteome</keyword>
<dbReference type="InterPro" id="IPR032816">
    <property type="entry name" value="VTT_dom"/>
</dbReference>
<comment type="subcellular location">
    <subcellularLocation>
        <location evidence="1">Cell membrane</location>
        <topology evidence="1">Multi-pass membrane protein</topology>
    </subcellularLocation>
</comment>